<sequence length="593" mass="67510">MSTAQGGWSCDMVQPGGCPGNDCGMMGDDSSLGKAATIHLPAELAGHEVVQHFLAENRDLKEAIRQSNHMLREHYKEFLQFQASHKEEKEFLMLKFQEARLVVEKLHLERTGLKKQLEQAVQELERLKEQLTASQPFPKERETSGAQEEPDTVTLTQGEAVLALVPEMPQQTKERLEEDLKELQEANQVLQKDKLALQAEICALQQAVKGTSPTEKPAVKMKENGVAEEQPVELESLQGSGARNSSGQDQAEELCKRLKEVEDESSALRQQLASAREELVRLAAREHETQQQLQTLSKQLEQAGEDKASVKAQVTSLLGELQESQSRLETCTQEKKELEERVRAAGERLQHLEKEAEARTKQHSVQVDQLRLQVQNLESALRVERQSATEEKRKLAQLQVAYHQLFQEYDSHIKASLENEKWSQGLDVRAAELSEQLQQAEEALVAKQELIDKLKEEAEQHKAIMETVPVLKAQADIYKTDFLAERHAREKLHEQREALLEQVAQLQRDYEKLQAESEGVRRSLMEEMRNRHSEMRPQPQPGFPRGPAPFHPQLLTVRRQSLAEEPIEFSCPKCQYRAPDMDTLQIHVMDCIQ</sequence>
<dbReference type="FunFam" id="1.20.5.390:FF:000003">
    <property type="entry name" value="NF-kappa-B essential modulator isoform X1"/>
    <property type="match status" value="1"/>
</dbReference>
<keyword evidence="9" id="KW-0862">Zinc</keyword>
<keyword evidence="14" id="KW-0804">Transcription</keyword>
<reference evidence="24" key="3">
    <citation type="submission" date="2025-09" db="UniProtKB">
        <authorList>
            <consortium name="Ensembl"/>
        </authorList>
    </citation>
    <scope>IDENTIFICATION</scope>
</reference>
<evidence type="ECO:0000256" key="4">
    <source>
        <dbReference type="ARBA" id="ARBA00022499"/>
    </source>
</evidence>
<evidence type="ECO:0000256" key="22">
    <source>
        <dbReference type="SAM" id="MobiDB-lite"/>
    </source>
</evidence>
<evidence type="ECO:0000256" key="2">
    <source>
        <dbReference type="ARBA" id="ARBA00004496"/>
    </source>
</evidence>
<keyword evidence="3" id="KW-0963">Cytoplasm</keyword>
<dbReference type="OMA" id="VAMRKNF"/>
<evidence type="ECO:0000256" key="16">
    <source>
        <dbReference type="ARBA" id="ARBA00040893"/>
    </source>
</evidence>
<evidence type="ECO:0000256" key="20">
    <source>
        <dbReference type="PROSITE-ProRule" id="PRU01142"/>
    </source>
</evidence>
<dbReference type="GO" id="GO:0043123">
    <property type="term" value="P:positive regulation of canonical NF-kappaB signal transduction"/>
    <property type="evidence" value="ECO:0007669"/>
    <property type="project" value="Ensembl"/>
</dbReference>
<evidence type="ECO:0000256" key="10">
    <source>
        <dbReference type="ARBA" id="ARBA00022843"/>
    </source>
</evidence>
<dbReference type="AlphaFoldDB" id="A0A670KIA5"/>
<evidence type="ECO:0000313" key="25">
    <source>
        <dbReference type="Proteomes" id="UP000472272"/>
    </source>
</evidence>
<evidence type="ECO:0000256" key="9">
    <source>
        <dbReference type="ARBA" id="ARBA00022833"/>
    </source>
</evidence>
<reference evidence="24 25" key="1">
    <citation type="journal article" date="2019" name="Proc. Natl. Acad. Sci. U.S.A.">
        <title>Regulatory changes in pterin and carotenoid genes underlie balanced color polymorphisms in the wall lizard.</title>
        <authorList>
            <person name="Andrade P."/>
            <person name="Pinho C."/>
            <person name="Perez I de Lanuza G."/>
            <person name="Afonso S."/>
            <person name="Brejcha J."/>
            <person name="Rubin C.J."/>
            <person name="Wallerman O."/>
            <person name="Pereira P."/>
            <person name="Sabatino S.J."/>
            <person name="Bellati A."/>
            <person name="Pellitteri-Rosa D."/>
            <person name="Bosakova Z."/>
            <person name="Bunikis I."/>
            <person name="Carretero M.A."/>
            <person name="Feiner N."/>
            <person name="Marsik P."/>
            <person name="Pauperio F."/>
            <person name="Salvi D."/>
            <person name="Soler L."/>
            <person name="While G.M."/>
            <person name="Uller T."/>
            <person name="Font E."/>
            <person name="Andersson L."/>
            <person name="Carneiro M."/>
        </authorList>
    </citation>
    <scope>NUCLEOTIDE SEQUENCE</scope>
</reference>
<evidence type="ECO:0000256" key="12">
    <source>
        <dbReference type="ARBA" id="ARBA00023054"/>
    </source>
</evidence>
<evidence type="ECO:0000256" key="21">
    <source>
        <dbReference type="SAM" id="Coils"/>
    </source>
</evidence>
<protein>
    <recommendedName>
        <fullName evidence="16">NF-kappa-B essential modulator</fullName>
    </recommendedName>
    <alternativeName>
        <fullName evidence="18">IkB kinase-associated protein 1</fullName>
    </alternativeName>
    <alternativeName>
        <fullName evidence="19">Inhibitor of nuclear factor kappa-B kinase subunit gamma</fullName>
    </alternativeName>
    <alternativeName>
        <fullName evidence="17">NF-kappa-B essential modifier</fullName>
    </alternativeName>
</protein>
<dbReference type="GO" id="GO:0000922">
    <property type="term" value="C:spindle pole"/>
    <property type="evidence" value="ECO:0007669"/>
    <property type="project" value="Ensembl"/>
</dbReference>
<dbReference type="FunFam" id="1.20.5.390:FF:000002">
    <property type="entry name" value="NF-kappa-B essential modulator isoform X1"/>
    <property type="match status" value="1"/>
</dbReference>
<dbReference type="GO" id="GO:0008270">
    <property type="term" value="F:zinc ion binding"/>
    <property type="evidence" value="ECO:0007669"/>
    <property type="project" value="UniProtKB-KW"/>
</dbReference>
<feature type="coiled-coil region" evidence="21">
    <location>
        <begin position="244"/>
        <end position="530"/>
    </location>
</feature>
<dbReference type="InterPro" id="IPR032419">
    <property type="entry name" value="CC2-LZ_dom"/>
</dbReference>
<feature type="region of interest" description="Disordered" evidence="22">
    <location>
        <begin position="129"/>
        <end position="153"/>
    </location>
</feature>
<dbReference type="GO" id="GO:1990459">
    <property type="term" value="F:transferrin receptor binding"/>
    <property type="evidence" value="ECO:0007669"/>
    <property type="project" value="Ensembl"/>
</dbReference>
<evidence type="ECO:0000256" key="6">
    <source>
        <dbReference type="ARBA" id="ARBA00022723"/>
    </source>
</evidence>
<keyword evidence="6" id="KW-0479">Metal-binding</keyword>
<reference evidence="24" key="2">
    <citation type="submission" date="2025-08" db="UniProtKB">
        <authorList>
            <consortium name="Ensembl"/>
        </authorList>
    </citation>
    <scope>IDENTIFICATION</scope>
</reference>
<dbReference type="PANTHER" id="PTHR31553">
    <property type="entry name" value="NF-KAPPA-B ESSENTIAL MODULATOR"/>
    <property type="match status" value="1"/>
</dbReference>
<keyword evidence="8 20" id="KW-0863">Zinc-finger</keyword>
<dbReference type="Proteomes" id="UP000472272">
    <property type="component" value="Chromosome 17"/>
</dbReference>
<dbReference type="GO" id="GO:0035591">
    <property type="term" value="F:signaling adaptor activity"/>
    <property type="evidence" value="ECO:0007669"/>
    <property type="project" value="Ensembl"/>
</dbReference>
<evidence type="ECO:0000256" key="13">
    <source>
        <dbReference type="ARBA" id="ARBA00023157"/>
    </source>
</evidence>
<feature type="coiled-coil region" evidence="21">
    <location>
        <begin position="173"/>
        <end position="200"/>
    </location>
</feature>
<evidence type="ECO:0000256" key="7">
    <source>
        <dbReference type="ARBA" id="ARBA00022763"/>
    </source>
</evidence>
<keyword evidence="11" id="KW-0805">Transcription regulation</keyword>
<dbReference type="GeneTree" id="ENSGT00530000063808"/>
<dbReference type="GO" id="GO:0043124">
    <property type="term" value="P:negative regulation of canonical NF-kappaB signal transduction"/>
    <property type="evidence" value="ECO:0007669"/>
    <property type="project" value="Ensembl"/>
</dbReference>
<dbReference type="PROSITE" id="PS51801">
    <property type="entry name" value="ZF_CCHC_NOA"/>
    <property type="match status" value="1"/>
</dbReference>
<evidence type="ECO:0000256" key="1">
    <source>
        <dbReference type="ARBA" id="ARBA00004123"/>
    </source>
</evidence>
<dbReference type="GO" id="GO:1990450">
    <property type="term" value="F:linear polyubiquitin binding"/>
    <property type="evidence" value="ECO:0007669"/>
    <property type="project" value="Ensembl"/>
</dbReference>
<dbReference type="OrthoDB" id="6343844at2759"/>
<dbReference type="InterPro" id="IPR021063">
    <property type="entry name" value="NEMO_N"/>
</dbReference>
<keyword evidence="10" id="KW-0832">Ubl conjugation</keyword>
<keyword evidence="4" id="KW-1017">Isopeptide bond</keyword>
<keyword evidence="12 21" id="KW-0175">Coiled coil</keyword>
<dbReference type="GO" id="GO:0042742">
    <property type="term" value="P:defense response to bacterium"/>
    <property type="evidence" value="ECO:0007669"/>
    <property type="project" value="Ensembl"/>
</dbReference>
<evidence type="ECO:0000256" key="11">
    <source>
        <dbReference type="ARBA" id="ARBA00023015"/>
    </source>
</evidence>
<evidence type="ECO:0000256" key="19">
    <source>
        <dbReference type="ARBA" id="ARBA00043239"/>
    </source>
</evidence>
<dbReference type="InterPro" id="IPR034735">
    <property type="entry name" value="NEMO_ZF"/>
</dbReference>
<dbReference type="GO" id="GO:0006974">
    <property type="term" value="P:DNA damage response"/>
    <property type="evidence" value="ECO:0007669"/>
    <property type="project" value="UniProtKB-KW"/>
</dbReference>
<evidence type="ECO:0000256" key="8">
    <source>
        <dbReference type="ARBA" id="ARBA00022771"/>
    </source>
</evidence>
<dbReference type="GO" id="GO:0072686">
    <property type="term" value="C:mitotic spindle"/>
    <property type="evidence" value="ECO:0007669"/>
    <property type="project" value="Ensembl"/>
</dbReference>
<evidence type="ECO:0000256" key="17">
    <source>
        <dbReference type="ARBA" id="ARBA00041525"/>
    </source>
</evidence>
<dbReference type="GO" id="GO:0051650">
    <property type="term" value="P:establishment of vesicle localization"/>
    <property type="evidence" value="ECO:0007669"/>
    <property type="project" value="Ensembl"/>
</dbReference>
<keyword evidence="15" id="KW-0539">Nucleus</keyword>
<evidence type="ECO:0000313" key="24">
    <source>
        <dbReference type="Ensembl" id="ENSPMRP00000036771.1"/>
    </source>
</evidence>
<dbReference type="RefSeq" id="XP_028569031.1">
    <property type="nucleotide sequence ID" value="XM_028713198.1"/>
</dbReference>
<keyword evidence="5" id="KW-0597">Phosphoprotein</keyword>
<evidence type="ECO:0000259" key="23">
    <source>
        <dbReference type="PROSITE" id="PS51801"/>
    </source>
</evidence>
<dbReference type="CTD" id="8517"/>
<evidence type="ECO:0000256" key="15">
    <source>
        <dbReference type="ARBA" id="ARBA00023242"/>
    </source>
</evidence>
<dbReference type="GeneID" id="114588195"/>
<dbReference type="FunFam" id="1.20.5.990:FF:000003">
    <property type="entry name" value="NF-kappa-B essential modulator isoform X1"/>
    <property type="match status" value="1"/>
</dbReference>
<evidence type="ECO:0000256" key="3">
    <source>
        <dbReference type="ARBA" id="ARBA00022490"/>
    </source>
</evidence>
<keyword evidence="7" id="KW-0227">DNA damage</keyword>
<dbReference type="Pfam" id="PF18414">
    <property type="entry name" value="zf_C2H2_10"/>
    <property type="match status" value="1"/>
</dbReference>
<dbReference type="GO" id="GO:0065003">
    <property type="term" value="P:protein-containing complex assembly"/>
    <property type="evidence" value="ECO:0007669"/>
    <property type="project" value="Ensembl"/>
</dbReference>
<dbReference type="GO" id="GO:0050862">
    <property type="term" value="P:positive regulation of T cell receptor signaling pathway"/>
    <property type="evidence" value="ECO:0007669"/>
    <property type="project" value="Ensembl"/>
</dbReference>
<dbReference type="GO" id="GO:0045944">
    <property type="term" value="P:positive regulation of transcription by RNA polymerase II"/>
    <property type="evidence" value="ECO:0007669"/>
    <property type="project" value="Ensembl"/>
</dbReference>
<name>A0A670KIA5_PODMU</name>
<evidence type="ECO:0000256" key="14">
    <source>
        <dbReference type="ARBA" id="ARBA00023163"/>
    </source>
</evidence>
<keyword evidence="13" id="KW-1015">Disulfide bond</keyword>
<dbReference type="GO" id="GO:0042803">
    <property type="term" value="F:protein homodimerization activity"/>
    <property type="evidence" value="ECO:0007669"/>
    <property type="project" value="Ensembl"/>
</dbReference>
<dbReference type="GO" id="GO:0046982">
    <property type="term" value="F:protein heterodimerization activity"/>
    <property type="evidence" value="ECO:0007669"/>
    <property type="project" value="Ensembl"/>
</dbReference>
<dbReference type="PANTHER" id="PTHR31553:SF3">
    <property type="entry name" value="NF-KAPPA-B ESSENTIAL MODULATOR"/>
    <property type="match status" value="1"/>
</dbReference>
<dbReference type="CDD" id="cd09803">
    <property type="entry name" value="UBAN"/>
    <property type="match status" value="1"/>
</dbReference>
<dbReference type="Pfam" id="PF16516">
    <property type="entry name" value="CC2-LZ"/>
    <property type="match status" value="1"/>
</dbReference>
<dbReference type="Pfam" id="PF11577">
    <property type="entry name" value="NEMO"/>
    <property type="match status" value="1"/>
</dbReference>
<dbReference type="Gene3D" id="1.20.5.990">
    <property type="entry name" value="Nemo cc2-lz domain - 1d5 darpin complex"/>
    <property type="match status" value="1"/>
</dbReference>
<dbReference type="RefSeq" id="XP_028569032.1">
    <property type="nucleotide sequence ID" value="XM_028713199.1"/>
</dbReference>
<dbReference type="GO" id="GO:0070530">
    <property type="term" value="F:K63-linked polyubiquitin modification-dependent protein binding"/>
    <property type="evidence" value="ECO:0007669"/>
    <property type="project" value="Ensembl"/>
</dbReference>
<evidence type="ECO:0000256" key="5">
    <source>
        <dbReference type="ARBA" id="ARBA00022553"/>
    </source>
</evidence>
<dbReference type="KEGG" id="pmua:114588195"/>
<dbReference type="GO" id="GO:0031625">
    <property type="term" value="F:ubiquitin protein ligase binding"/>
    <property type="evidence" value="ECO:0007669"/>
    <property type="project" value="Ensembl"/>
</dbReference>
<dbReference type="GO" id="GO:0008385">
    <property type="term" value="C:IkappaB kinase complex"/>
    <property type="evidence" value="ECO:0007669"/>
    <property type="project" value="Ensembl"/>
</dbReference>
<dbReference type="Gene3D" id="1.20.5.390">
    <property type="entry name" value="L1 transposable element, trimerization domain"/>
    <property type="match status" value="2"/>
</dbReference>
<dbReference type="GO" id="GO:0007249">
    <property type="term" value="P:canonical NF-kappaB signal transduction"/>
    <property type="evidence" value="ECO:0007669"/>
    <property type="project" value="Ensembl"/>
</dbReference>
<proteinExistence type="predicted"/>
<evidence type="ECO:0000256" key="18">
    <source>
        <dbReference type="ARBA" id="ARBA00041660"/>
    </source>
</evidence>
<feature type="region of interest" description="Disordered" evidence="22">
    <location>
        <begin position="210"/>
        <end position="230"/>
    </location>
</feature>
<feature type="domain" description="CCHC NOA-type" evidence="23">
    <location>
        <begin position="563"/>
        <end position="593"/>
    </location>
</feature>
<keyword evidence="25" id="KW-1185">Reference proteome</keyword>
<dbReference type="GO" id="GO:0019904">
    <property type="term" value="F:protein domain specific binding"/>
    <property type="evidence" value="ECO:0007669"/>
    <property type="project" value="Ensembl"/>
</dbReference>
<dbReference type="GO" id="GO:0005634">
    <property type="term" value="C:nucleus"/>
    <property type="evidence" value="ECO:0007669"/>
    <property type="project" value="UniProtKB-SubCell"/>
</dbReference>
<organism evidence="24 25">
    <name type="scientific">Podarcis muralis</name>
    <name type="common">Wall lizard</name>
    <name type="synonym">Lacerta muralis</name>
    <dbReference type="NCBI Taxonomy" id="64176"/>
    <lineage>
        <taxon>Eukaryota</taxon>
        <taxon>Metazoa</taxon>
        <taxon>Chordata</taxon>
        <taxon>Craniata</taxon>
        <taxon>Vertebrata</taxon>
        <taxon>Euteleostomi</taxon>
        <taxon>Lepidosauria</taxon>
        <taxon>Squamata</taxon>
        <taxon>Bifurcata</taxon>
        <taxon>Unidentata</taxon>
        <taxon>Episquamata</taxon>
        <taxon>Laterata</taxon>
        <taxon>Lacertibaenia</taxon>
        <taxon>Lacertidae</taxon>
        <taxon>Podarcis</taxon>
    </lineage>
</organism>
<dbReference type="Ensembl" id="ENSPMRT00000038941.1">
    <property type="protein sequence ID" value="ENSPMRP00000036771.1"/>
    <property type="gene ID" value="ENSPMRG00000023681.1"/>
</dbReference>
<dbReference type="InterPro" id="IPR051301">
    <property type="entry name" value="Optineurin/NFkB_EssMod"/>
</dbReference>
<accession>A0A670KIA5</accession>
<comment type="subcellular location">
    <subcellularLocation>
        <location evidence="2">Cytoplasm</location>
    </subcellularLocation>
    <subcellularLocation>
        <location evidence="1">Nucleus</location>
    </subcellularLocation>
</comment>
<gene>
    <name evidence="24" type="primary">IKBKG</name>
</gene>
<dbReference type="GO" id="GO:0000151">
    <property type="term" value="C:ubiquitin ligase complex"/>
    <property type="evidence" value="ECO:0007669"/>
    <property type="project" value="Ensembl"/>
</dbReference>